<dbReference type="PROSITE" id="PS00670">
    <property type="entry name" value="D_2_HYDROXYACID_DH_2"/>
    <property type="match status" value="1"/>
</dbReference>
<evidence type="ECO:0000313" key="8">
    <source>
        <dbReference type="Proteomes" id="UP000287823"/>
    </source>
</evidence>
<evidence type="ECO:0000259" key="6">
    <source>
        <dbReference type="Pfam" id="PF02826"/>
    </source>
</evidence>
<dbReference type="Pfam" id="PF00389">
    <property type="entry name" value="2-Hacid_dh"/>
    <property type="match status" value="1"/>
</dbReference>
<dbReference type="PANTHER" id="PTHR43026:SF1">
    <property type="entry name" value="2-HYDROXYACID DEHYDROGENASE HOMOLOG 1-RELATED"/>
    <property type="match status" value="1"/>
</dbReference>
<dbReference type="InterPro" id="IPR036291">
    <property type="entry name" value="NAD(P)-bd_dom_sf"/>
</dbReference>
<dbReference type="Gene3D" id="3.40.50.720">
    <property type="entry name" value="NAD(P)-binding Rossmann-like Domain"/>
    <property type="match status" value="2"/>
</dbReference>
<evidence type="ECO:0000256" key="4">
    <source>
        <dbReference type="RuleBase" id="RU003719"/>
    </source>
</evidence>
<dbReference type="AlphaFoldDB" id="A0A432WLQ8"/>
<dbReference type="RefSeq" id="WP_126797678.1">
    <property type="nucleotide sequence ID" value="NZ_PIPO01000001.1"/>
</dbReference>
<dbReference type="Proteomes" id="UP000287823">
    <property type="component" value="Unassembled WGS sequence"/>
</dbReference>
<evidence type="ECO:0000256" key="3">
    <source>
        <dbReference type="ARBA" id="ARBA00023027"/>
    </source>
</evidence>
<evidence type="ECO:0000256" key="1">
    <source>
        <dbReference type="ARBA" id="ARBA00005854"/>
    </source>
</evidence>
<name>A0A432WLQ8_9GAMM</name>
<proteinExistence type="inferred from homology"/>
<feature type="domain" description="D-isomer specific 2-hydroxyacid dehydrogenase NAD-binding" evidence="6">
    <location>
        <begin position="112"/>
        <end position="298"/>
    </location>
</feature>
<dbReference type="EMBL" id="PIPO01000001">
    <property type="protein sequence ID" value="RUO34619.1"/>
    <property type="molecule type" value="Genomic_DNA"/>
</dbReference>
<reference evidence="7 8" key="1">
    <citation type="journal article" date="2011" name="Front. Microbiol.">
        <title>Genomic signatures of strain selection and enhancement in Bacillus atrophaeus var. globigii, a historical biowarfare simulant.</title>
        <authorList>
            <person name="Gibbons H.S."/>
            <person name="Broomall S.M."/>
            <person name="McNew L.A."/>
            <person name="Daligault H."/>
            <person name="Chapman C."/>
            <person name="Bruce D."/>
            <person name="Karavis M."/>
            <person name="Krepps M."/>
            <person name="McGregor P.A."/>
            <person name="Hong C."/>
            <person name="Park K.H."/>
            <person name="Akmal A."/>
            <person name="Feldman A."/>
            <person name="Lin J.S."/>
            <person name="Chang W.E."/>
            <person name="Higgs B.W."/>
            <person name="Demirev P."/>
            <person name="Lindquist J."/>
            <person name="Liem A."/>
            <person name="Fochler E."/>
            <person name="Read T.D."/>
            <person name="Tapia R."/>
            <person name="Johnson S."/>
            <person name="Bishop-Lilly K.A."/>
            <person name="Detter C."/>
            <person name="Han C."/>
            <person name="Sozhamannan S."/>
            <person name="Rosenzweig C.N."/>
            <person name="Skowronski E.W."/>
        </authorList>
    </citation>
    <scope>NUCLEOTIDE SEQUENCE [LARGE SCALE GENOMIC DNA]</scope>
    <source>
        <strain evidence="7 8">Y4G10-17</strain>
    </source>
</reference>
<dbReference type="SUPFAM" id="SSF52283">
    <property type="entry name" value="Formate/glycerate dehydrogenase catalytic domain-like"/>
    <property type="match status" value="1"/>
</dbReference>
<feature type="domain" description="D-isomer specific 2-hydroxyacid dehydrogenase catalytic" evidence="5">
    <location>
        <begin position="5"/>
        <end position="322"/>
    </location>
</feature>
<dbReference type="InterPro" id="IPR006140">
    <property type="entry name" value="D-isomer_DH_NAD-bd"/>
</dbReference>
<keyword evidence="8" id="KW-1185">Reference proteome</keyword>
<gene>
    <name evidence="7" type="ORF">CWE14_01045</name>
</gene>
<dbReference type="PANTHER" id="PTHR43026">
    <property type="entry name" value="2-HYDROXYACID DEHYDROGENASE HOMOLOG 1-RELATED"/>
    <property type="match status" value="1"/>
</dbReference>
<dbReference type="Pfam" id="PF02826">
    <property type="entry name" value="2-Hacid_dh_C"/>
    <property type="match status" value="1"/>
</dbReference>
<evidence type="ECO:0000256" key="2">
    <source>
        <dbReference type="ARBA" id="ARBA00023002"/>
    </source>
</evidence>
<dbReference type="SUPFAM" id="SSF51735">
    <property type="entry name" value="NAD(P)-binding Rossmann-fold domains"/>
    <property type="match status" value="1"/>
</dbReference>
<keyword evidence="3" id="KW-0520">NAD</keyword>
<dbReference type="GO" id="GO:0051287">
    <property type="term" value="F:NAD binding"/>
    <property type="evidence" value="ECO:0007669"/>
    <property type="project" value="InterPro"/>
</dbReference>
<comment type="caution">
    <text evidence="7">The sequence shown here is derived from an EMBL/GenBank/DDBJ whole genome shotgun (WGS) entry which is preliminary data.</text>
</comment>
<dbReference type="GO" id="GO:0008720">
    <property type="term" value="F:D-lactate dehydrogenase (NAD+) activity"/>
    <property type="evidence" value="ECO:0007669"/>
    <property type="project" value="TreeGrafter"/>
</dbReference>
<evidence type="ECO:0000259" key="5">
    <source>
        <dbReference type="Pfam" id="PF00389"/>
    </source>
</evidence>
<accession>A0A432WLQ8</accession>
<dbReference type="InterPro" id="IPR006139">
    <property type="entry name" value="D-isomer_2_OHA_DH_cat_dom"/>
</dbReference>
<organism evidence="7 8">
    <name type="scientific">Aliidiomarina soli</name>
    <dbReference type="NCBI Taxonomy" id="1928574"/>
    <lineage>
        <taxon>Bacteria</taxon>
        <taxon>Pseudomonadati</taxon>
        <taxon>Pseudomonadota</taxon>
        <taxon>Gammaproteobacteria</taxon>
        <taxon>Alteromonadales</taxon>
        <taxon>Idiomarinaceae</taxon>
        <taxon>Aliidiomarina</taxon>
    </lineage>
</organism>
<comment type="similarity">
    <text evidence="1 4">Belongs to the D-isomer specific 2-hydroxyacid dehydrogenase family.</text>
</comment>
<dbReference type="CDD" id="cd12183">
    <property type="entry name" value="LDH_like_2"/>
    <property type="match status" value="1"/>
</dbReference>
<protein>
    <submittedName>
        <fullName evidence="7">Hydroxyacid dehydrogenase</fullName>
    </submittedName>
</protein>
<dbReference type="InterPro" id="IPR058205">
    <property type="entry name" value="D-LDH-like"/>
</dbReference>
<sequence>MKIAFFSSKAYDKQSFTERNQELGSNHQLTFFDTGLSEQSVALAAGHDAVCVFVNDKVDATILRQLHNTGVNLVLLRCAGFNNVDLATAEQLDITVARVPAYSPHAVAELTLALLLSLNRKIHRAFNRVREGNFALDGLMGFDIHGKTVGLLGAGKIGQRFAHIMQAMGCRVLITDPYADPAELAAFELVELQTLLRESHIISLHCPLTPDTHHIINRDTLSKMRDGVTLINTSRGPMIDTKAVIEALKSGKIGSLGLDVYEEESDLFFTDLSNQVIQDDTFMRLLTFPNVLITGHQGFFTKEALSNIAETTLLNASAVEGKGGELHRVTSQKVV</sequence>
<keyword evidence="2 4" id="KW-0560">Oxidoreductase</keyword>
<evidence type="ECO:0000313" key="7">
    <source>
        <dbReference type="EMBL" id="RUO34619.1"/>
    </source>
</evidence>
<dbReference type="InterPro" id="IPR029753">
    <property type="entry name" value="D-isomer_DH_CS"/>
</dbReference>